<dbReference type="AlphaFoldDB" id="A0A1R3G484"/>
<protein>
    <submittedName>
        <fullName evidence="1">Uncharacterized protein</fullName>
    </submittedName>
</protein>
<reference evidence="2" key="1">
    <citation type="submission" date="2013-09" db="EMBL/GenBank/DDBJ databases">
        <title>Corchorus olitorius genome sequencing.</title>
        <authorList>
            <person name="Alam M."/>
            <person name="Haque M.S."/>
            <person name="Islam M.S."/>
            <person name="Emdad E.M."/>
            <person name="Islam M.M."/>
            <person name="Ahmed B."/>
            <person name="Halim A."/>
            <person name="Hossen Q.M.M."/>
            <person name="Hossain M.Z."/>
            <person name="Ahmed R."/>
            <person name="Khan M.M."/>
            <person name="Islam R."/>
            <person name="Rashid M.M."/>
            <person name="Khan S.A."/>
            <person name="Rahman M.S."/>
            <person name="Alam M."/>
            <person name="Yahiya A.S."/>
            <person name="Khan M.S."/>
            <person name="Azam M.S."/>
            <person name="Haque T."/>
            <person name="Lashkar M.Z.H."/>
            <person name="Akhand A.I."/>
            <person name="Morshed G."/>
            <person name="Roy S."/>
            <person name="Uddin K.S."/>
            <person name="Rabeya T."/>
            <person name="Hossain A.S."/>
            <person name="Chowdhury A."/>
            <person name="Snigdha A.R."/>
            <person name="Mortoza M.S."/>
            <person name="Matin S.A."/>
            <person name="Hoque S.M.E."/>
            <person name="Islam M.K."/>
            <person name="Roy D.K."/>
            <person name="Haider R."/>
            <person name="Moosa M.M."/>
            <person name="Elias S.M."/>
            <person name="Hasan A.M."/>
            <person name="Jahan S."/>
            <person name="Shafiuddin M."/>
            <person name="Mahmood N."/>
            <person name="Shommy N.S."/>
        </authorList>
    </citation>
    <scope>NUCLEOTIDE SEQUENCE [LARGE SCALE GENOMIC DNA]</scope>
    <source>
        <strain evidence="2">cv. O-4</strain>
    </source>
</reference>
<proteinExistence type="predicted"/>
<comment type="caution">
    <text evidence="1">The sequence shown here is derived from an EMBL/GenBank/DDBJ whole genome shotgun (WGS) entry which is preliminary data.</text>
</comment>
<keyword evidence="2" id="KW-1185">Reference proteome</keyword>
<evidence type="ECO:0000313" key="2">
    <source>
        <dbReference type="Proteomes" id="UP000187203"/>
    </source>
</evidence>
<evidence type="ECO:0000313" key="1">
    <source>
        <dbReference type="EMBL" id="OMO52857.1"/>
    </source>
</evidence>
<name>A0A1R3G484_9ROSI</name>
<organism evidence="1 2">
    <name type="scientific">Corchorus olitorius</name>
    <dbReference type="NCBI Taxonomy" id="93759"/>
    <lineage>
        <taxon>Eukaryota</taxon>
        <taxon>Viridiplantae</taxon>
        <taxon>Streptophyta</taxon>
        <taxon>Embryophyta</taxon>
        <taxon>Tracheophyta</taxon>
        <taxon>Spermatophyta</taxon>
        <taxon>Magnoliopsida</taxon>
        <taxon>eudicotyledons</taxon>
        <taxon>Gunneridae</taxon>
        <taxon>Pentapetalae</taxon>
        <taxon>rosids</taxon>
        <taxon>malvids</taxon>
        <taxon>Malvales</taxon>
        <taxon>Malvaceae</taxon>
        <taxon>Grewioideae</taxon>
        <taxon>Apeibeae</taxon>
        <taxon>Corchorus</taxon>
    </lineage>
</organism>
<gene>
    <name evidence="1" type="ORF">COLO4_36927</name>
</gene>
<accession>A0A1R3G484</accession>
<dbReference type="Proteomes" id="UP000187203">
    <property type="component" value="Unassembled WGS sequence"/>
</dbReference>
<sequence>MIIKIRGNLPLDPLIPDLATIPRDHTCSSVDLTLTEPRFHFSISESSHPFGLVFEYVIHLVVLFQIPQTDLQSELSVTGNLRLQRKCVSMAERKSGEV</sequence>
<dbReference type="EMBL" id="AWUE01023745">
    <property type="protein sequence ID" value="OMO52857.1"/>
    <property type="molecule type" value="Genomic_DNA"/>
</dbReference>